<dbReference type="GO" id="GO:0005737">
    <property type="term" value="C:cytoplasm"/>
    <property type="evidence" value="ECO:0007669"/>
    <property type="project" value="TreeGrafter"/>
</dbReference>
<organism evidence="2 3">
    <name type="scientific">Monilinia vaccinii-corymbosi</name>
    <dbReference type="NCBI Taxonomy" id="61207"/>
    <lineage>
        <taxon>Eukaryota</taxon>
        <taxon>Fungi</taxon>
        <taxon>Dikarya</taxon>
        <taxon>Ascomycota</taxon>
        <taxon>Pezizomycotina</taxon>
        <taxon>Leotiomycetes</taxon>
        <taxon>Helotiales</taxon>
        <taxon>Sclerotiniaceae</taxon>
        <taxon>Monilinia</taxon>
    </lineage>
</organism>
<name>A0A8A3P098_9HELO</name>
<proteinExistence type="predicted"/>
<keyword evidence="3" id="KW-1185">Reference proteome</keyword>
<evidence type="ECO:0000313" key="2">
    <source>
        <dbReference type="EMBL" id="QSZ28606.1"/>
    </source>
</evidence>
<sequence length="295" mass="33524">MTISQPPRSPSLQTGPSPPPASSHKSQVRDRVWEELRYVAIPDSRFDHDYSSFICDFVGSKDAGRQLIKMPCYISAEAIFIAPDNCLQELRYQALKDGKTVLCTTYGIKRGFFVLSPRQIPERLWEVSSYLDGMERYGRHITLTEIRSEGFRVPLTVTGTGAINYQGLRFGKGRGFFDLGWGMLYSIGALNKETKTIALVHECQVLDEEFNGEQWDTGCDFVITNKRVITVSGAAKPGYGIIWDKLQRGMMEDIESLRELKNIISPPEVKSPQEQDHMDFSDEARLYMNYASFDY</sequence>
<evidence type="ECO:0008006" key="4">
    <source>
        <dbReference type="Google" id="ProtNLM"/>
    </source>
</evidence>
<dbReference type="InterPro" id="IPR037171">
    <property type="entry name" value="NagB/RpiA_transferase-like"/>
</dbReference>
<dbReference type="InterPro" id="IPR002698">
    <property type="entry name" value="FTHF_cligase"/>
</dbReference>
<gene>
    <name evidence="2" type="ORF">DSL72_003105</name>
</gene>
<dbReference type="InterPro" id="IPR024185">
    <property type="entry name" value="FTHF_cligase-like_sf"/>
</dbReference>
<reference evidence="2" key="1">
    <citation type="submission" date="2020-10" db="EMBL/GenBank/DDBJ databases">
        <title>Genome Sequence of Monilinia vaccinii-corymbosi Sheds Light on Mummy Berry Disease Infection of Blueberry and Mating Type.</title>
        <authorList>
            <person name="Yow A.G."/>
            <person name="Zhang Y."/>
            <person name="Bansal K."/>
            <person name="Eacker S.M."/>
            <person name="Sullivan S."/>
            <person name="Liachko I."/>
            <person name="Cubeta M.A."/>
            <person name="Rollins J.A."/>
            <person name="Ashrafi H."/>
        </authorList>
    </citation>
    <scope>NUCLEOTIDE SEQUENCE</scope>
    <source>
        <strain evidence="2">RL-1</strain>
    </source>
</reference>
<evidence type="ECO:0000256" key="1">
    <source>
        <dbReference type="SAM" id="MobiDB-lite"/>
    </source>
</evidence>
<dbReference type="OrthoDB" id="433414at2759"/>
<dbReference type="Gene3D" id="3.40.50.10420">
    <property type="entry name" value="NagB/RpiA/CoA transferase-like"/>
    <property type="match status" value="1"/>
</dbReference>
<dbReference type="Proteomes" id="UP000672032">
    <property type="component" value="Chromosome 1"/>
</dbReference>
<dbReference type="Pfam" id="PF01812">
    <property type="entry name" value="5-FTHF_cyc-lig"/>
    <property type="match status" value="1"/>
</dbReference>
<dbReference type="PANTHER" id="PTHR13017:SF0">
    <property type="entry name" value="METHENYLTETRAHYDROFOLATE SYNTHASE DOMAIN-CONTAINING PROTEIN"/>
    <property type="match status" value="1"/>
</dbReference>
<feature type="compositionally biased region" description="Polar residues" evidence="1">
    <location>
        <begin position="1"/>
        <end position="15"/>
    </location>
</feature>
<dbReference type="PANTHER" id="PTHR13017">
    <property type="entry name" value="5-FORMYLTETRAHYDROFOLATE CYCLO-LIGASE-RELATED"/>
    <property type="match status" value="1"/>
</dbReference>
<dbReference type="EMBL" id="CP063405">
    <property type="protein sequence ID" value="QSZ28606.1"/>
    <property type="molecule type" value="Genomic_DNA"/>
</dbReference>
<evidence type="ECO:0000313" key="3">
    <source>
        <dbReference type="Proteomes" id="UP000672032"/>
    </source>
</evidence>
<dbReference type="SUPFAM" id="SSF100950">
    <property type="entry name" value="NagB/RpiA/CoA transferase-like"/>
    <property type="match status" value="1"/>
</dbReference>
<accession>A0A8A3P098</accession>
<feature type="region of interest" description="Disordered" evidence="1">
    <location>
        <begin position="1"/>
        <end position="28"/>
    </location>
</feature>
<protein>
    <recommendedName>
        <fullName evidence="4">5-formyltetrahydrofolate cyclo-ligase</fullName>
    </recommendedName>
</protein>
<dbReference type="AlphaFoldDB" id="A0A8A3P098"/>